<dbReference type="PATRIC" id="fig|1056511.3.peg.631"/>
<protein>
    <submittedName>
        <fullName evidence="1">Uncharacterized protein</fullName>
    </submittedName>
</protein>
<organism evidence="1 2">
    <name type="scientific">Photobacterium marinum</name>
    <dbReference type="NCBI Taxonomy" id="1056511"/>
    <lineage>
        <taxon>Bacteria</taxon>
        <taxon>Pseudomonadati</taxon>
        <taxon>Pseudomonadota</taxon>
        <taxon>Gammaproteobacteria</taxon>
        <taxon>Vibrionales</taxon>
        <taxon>Vibrionaceae</taxon>
        <taxon>Photobacterium</taxon>
    </lineage>
</organism>
<dbReference type="AlphaFoldDB" id="L8JH92"/>
<comment type="caution">
    <text evidence="1">The sequence shown here is derived from an EMBL/GenBank/DDBJ whole genome shotgun (WGS) entry which is preliminary data.</text>
</comment>
<dbReference type="RefSeq" id="WP_007462284.1">
    <property type="nucleotide sequence ID" value="NZ_AMZO01000002.1"/>
</dbReference>
<reference evidence="1 2" key="1">
    <citation type="submission" date="2012-12" db="EMBL/GenBank/DDBJ databases">
        <title>Genome Assembly of Photobacterium sp. AK15.</title>
        <authorList>
            <person name="Khatri I."/>
            <person name="Vaidya B."/>
            <person name="Srinivas T.N.R."/>
            <person name="Subramanian S."/>
            <person name="Pinnaka A."/>
        </authorList>
    </citation>
    <scope>NUCLEOTIDE SEQUENCE [LARGE SCALE GENOMIC DNA]</scope>
    <source>
        <strain evidence="1 2">AK15</strain>
    </source>
</reference>
<proteinExistence type="predicted"/>
<dbReference type="EMBL" id="AMZO01000002">
    <property type="protein sequence ID" value="ELR67628.1"/>
    <property type="molecule type" value="Genomic_DNA"/>
</dbReference>
<evidence type="ECO:0000313" key="1">
    <source>
        <dbReference type="EMBL" id="ELR67628.1"/>
    </source>
</evidence>
<evidence type="ECO:0000313" key="2">
    <source>
        <dbReference type="Proteomes" id="UP000011134"/>
    </source>
</evidence>
<gene>
    <name evidence="1" type="ORF">C942_01558</name>
</gene>
<accession>L8JH92</accession>
<name>L8JH92_9GAMM</name>
<keyword evidence="2" id="KW-1185">Reference proteome</keyword>
<dbReference type="Proteomes" id="UP000011134">
    <property type="component" value="Unassembled WGS sequence"/>
</dbReference>
<sequence length="53" mass="5909">MFSQSLIAQLARMTLLLIITLFGVHHCQPLLDSLAHQAMNGGCHQHNNIELNN</sequence>